<proteinExistence type="predicted"/>
<dbReference type="InParanoid" id="A0A165K4J4"/>
<dbReference type="AlphaFoldDB" id="A0A165K4J4"/>
<gene>
    <name evidence="1" type="ORF">EXIGLDRAFT_734813</name>
</gene>
<protein>
    <submittedName>
        <fullName evidence="1">Uncharacterized protein</fullName>
    </submittedName>
</protein>
<keyword evidence="2" id="KW-1185">Reference proteome</keyword>
<organism evidence="1 2">
    <name type="scientific">Exidia glandulosa HHB12029</name>
    <dbReference type="NCBI Taxonomy" id="1314781"/>
    <lineage>
        <taxon>Eukaryota</taxon>
        <taxon>Fungi</taxon>
        <taxon>Dikarya</taxon>
        <taxon>Basidiomycota</taxon>
        <taxon>Agaricomycotina</taxon>
        <taxon>Agaricomycetes</taxon>
        <taxon>Auriculariales</taxon>
        <taxon>Exidiaceae</taxon>
        <taxon>Exidia</taxon>
    </lineage>
</organism>
<accession>A0A165K4J4</accession>
<sequence length="70" mass="7644">MVPRHRALVIGTSSSSPPARWSLGVRKHSYIATIPDSAIRALELLRLENIYTSPSTSSVPFGDVDSHPFP</sequence>
<dbReference type="Proteomes" id="UP000077266">
    <property type="component" value="Unassembled WGS sequence"/>
</dbReference>
<name>A0A165K4J4_EXIGL</name>
<reference evidence="1 2" key="1">
    <citation type="journal article" date="2016" name="Mol. Biol. Evol.">
        <title>Comparative Genomics of Early-Diverging Mushroom-Forming Fungi Provides Insights into the Origins of Lignocellulose Decay Capabilities.</title>
        <authorList>
            <person name="Nagy L.G."/>
            <person name="Riley R."/>
            <person name="Tritt A."/>
            <person name="Adam C."/>
            <person name="Daum C."/>
            <person name="Floudas D."/>
            <person name="Sun H."/>
            <person name="Yadav J.S."/>
            <person name="Pangilinan J."/>
            <person name="Larsson K.H."/>
            <person name="Matsuura K."/>
            <person name="Barry K."/>
            <person name="Labutti K."/>
            <person name="Kuo R."/>
            <person name="Ohm R.A."/>
            <person name="Bhattacharya S.S."/>
            <person name="Shirouzu T."/>
            <person name="Yoshinaga Y."/>
            <person name="Martin F.M."/>
            <person name="Grigoriev I.V."/>
            <person name="Hibbett D.S."/>
        </authorList>
    </citation>
    <scope>NUCLEOTIDE SEQUENCE [LARGE SCALE GENOMIC DNA]</scope>
    <source>
        <strain evidence="1 2">HHB12029</strain>
    </source>
</reference>
<evidence type="ECO:0000313" key="2">
    <source>
        <dbReference type="Proteomes" id="UP000077266"/>
    </source>
</evidence>
<dbReference type="EMBL" id="KV425952">
    <property type="protein sequence ID" value="KZV95776.1"/>
    <property type="molecule type" value="Genomic_DNA"/>
</dbReference>
<evidence type="ECO:0000313" key="1">
    <source>
        <dbReference type="EMBL" id="KZV95776.1"/>
    </source>
</evidence>